<dbReference type="Proteomes" id="UP000050398">
    <property type="component" value="Unassembled WGS sequence"/>
</dbReference>
<evidence type="ECO:0000313" key="2">
    <source>
        <dbReference type="Proteomes" id="UP000050398"/>
    </source>
</evidence>
<organism evidence="1 2">
    <name type="scientific">Rossellomorea vietnamensis</name>
    <dbReference type="NCBI Taxonomy" id="218284"/>
    <lineage>
        <taxon>Bacteria</taxon>
        <taxon>Bacillati</taxon>
        <taxon>Bacillota</taxon>
        <taxon>Bacilli</taxon>
        <taxon>Bacillales</taxon>
        <taxon>Bacillaceae</taxon>
        <taxon>Rossellomorea</taxon>
    </lineage>
</organism>
<evidence type="ECO:0000313" key="1">
    <source>
        <dbReference type="EMBL" id="KPL57856.1"/>
    </source>
</evidence>
<proteinExistence type="predicted"/>
<protein>
    <submittedName>
        <fullName evidence="1">Uncharacterized protein</fullName>
    </submittedName>
</protein>
<dbReference type="OrthoDB" id="1682087at2"/>
<reference evidence="1 2" key="1">
    <citation type="submission" date="2015-08" db="EMBL/GenBank/DDBJ databases">
        <title>Draft Genome Sequence of Bacillus vietnamensis UCD-SED5.</title>
        <authorList>
            <person name="Lee R.D."/>
            <person name="Jospin G."/>
            <person name="Lang J.M."/>
            <person name="Coil D.A."/>
            <person name="Eisen J.A."/>
        </authorList>
    </citation>
    <scope>NUCLEOTIDE SEQUENCE [LARGE SCALE GENOMIC DNA]</scope>
    <source>
        <strain evidence="1 2">UCD-SED5</strain>
    </source>
</reference>
<comment type="caution">
    <text evidence="1">The sequence shown here is derived from an EMBL/GenBank/DDBJ whole genome shotgun (WGS) entry which is preliminary data.</text>
</comment>
<gene>
    <name evidence="1" type="ORF">AM506_19715</name>
</gene>
<dbReference type="eggNOG" id="ENOG503282S">
    <property type="taxonomic scope" value="Bacteria"/>
</dbReference>
<dbReference type="RefSeq" id="WP_060674586.1">
    <property type="nucleotide sequence ID" value="NZ_LIXZ01000024.1"/>
</dbReference>
<sequence length="154" mass="18559">MKAPILEYRLRKGNDTFEAIYHYQDIELEQILARRECEFFVKEGVTFRQLSSAIEGDLFIIYVETYEEEPLKDPLFPPERLILEVRELNQRKSNPILKLEHHDYHLDILSVIGSVYYYIDGIEWERDSAEIDEDRYVYILYVKATGYKLEEERR</sequence>
<dbReference type="PATRIC" id="fig|218284.4.peg.2491"/>
<dbReference type="AlphaFoldDB" id="A0A0P6WCM5"/>
<name>A0A0P6WCM5_9BACI</name>
<dbReference type="EMBL" id="LIXZ01000024">
    <property type="protein sequence ID" value="KPL57856.1"/>
    <property type="molecule type" value="Genomic_DNA"/>
</dbReference>
<accession>A0A0P6WCM5</accession>